<dbReference type="Pfam" id="PF19877">
    <property type="entry name" value="DUF6350"/>
    <property type="match status" value="1"/>
</dbReference>
<dbReference type="RefSeq" id="WP_337338577.1">
    <property type="nucleotide sequence ID" value="NZ_JBBDGL010000003.1"/>
</dbReference>
<comment type="caution">
    <text evidence="2">The sequence shown here is derived from an EMBL/GenBank/DDBJ whole genome shotgun (WGS) entry which is preliminary data.</text>
</comment>
<keyword evidence="1" id="KW-0472">Membrane</keyword>
<gene>
    <name evidence="2" type="ORF">WDU96_11090</name>
</gene>
<dbReference type="InterPro" id="IPR045931">
    <property type="entry name" value="DUF6350"/>
</dbReference>
<feature type="transmembrane region" description="Helical" evidence="1">
    <location>
        <begin position="143"/>
        <end position="164"/>
    </location>
</feature>
<sequence length="425" mass="42691">MNRLIVLLLAAVDATIAVAVGIAAILAPLTVLWVVALPGADWAALWPATASIWQFAMLVPLSIQLPAEYLTATGIDAAAASFTLSLAPLAFAAFVVVFAARSGVRASNAEAWITGVSSGSVAVAALASVIALTSVNDTAGVEVWQAVLFPTLLFALPAVAGAIATEWRDAGNGAIASVRESCARGGEEWAQVPGLIVRGTAVVIVGLVGAGAVLTAVALTLRAGEIVALYQSSNVDALGAVMLTLAQFAYLPTLIVWAIAFIAGPGITLGVGFVVAPAGVTSGIVPGVPLFGVLPDEVSGWLLLLALIPVGFGVFAGWLARSRLVVAHDSFNHAGESSREQMGPRLAIAGGIAVLSAASCAALAAAASGSFGPGGLAQLGPEVGPVALAIGLEVALGVSILLLSPRREATDDLPWNEAQLTAPLD</sequence>
<dbReference type="Proteomes" id="UP001368654">
    <property type="component" value="Unassembled WGS sequence"/>
</dbReference>
<feature type="transmembrane region" description="Helical" evidence="1">
    <location>
        <begin position="6"/>
        <end position="35"/>
    </location>
</feature>
<accession>A0ABU8LY04</accession>
<protein>
    <submittedName>
        <fullName evidence="2">DUF6350 family protein</fullName>
    </submittedName>
</protein>
<feature type="transmembrane region" description="Helical" evidence="1">
    <location>
        <begin position="42"/>
        <end position="65"/>
    </location>
</feature>
<name>A0ABU8LY04_9MICO</name>
<feature type="transmembrane region" description="Helical" evidence="1">
    <location>
        <begin position="241"/>
        <end position="262"/>
    </location>
</feature>
<reference evidence="2 3" key="1">
    <citation type="submission" date="2024-02" db="EMBL/GenBank/DDBJ databases">
        <authorList>
            <person name="Saticioglu I.B."/>
        </authorList>
    </citation>
    <scope>NUCLEOTIDE SEQUENCE [LARGE SCALE GENOMIC DNA]</scope>
    <source>
        <strain evidence="2 3">Mu-86</strain>
    </source>
</reference>
<keyword evidence="1" id="KW-0812">Transmembrane</keyword>
<feature type="transmembrane region" description="Helical" evidence="1">
    <location>
        <begin position="346"/>
        <end position="371"/>
    </location>
</feature>
<feature type="transmembrane region" description="Helical" evidence="1">
    <location>
        <begin position="269"/>
        <end position="294"/>
    </location>
</feature>
<evidence type="ECO:0000256" key="1">
    <source>
        <dbReference type="SAM" id="Phobius"/>
    </source>
</evidence>
<feature type="transmembrane region" description="Helical" evidence="1">
    <location>
        <begin position="300"/>
        <end position="320"/>
    </location>
</feature>
<feature type="transmembrane region" description="Helical" evidence="1">
    <location>
        <begin position="77"/>
        <end position="99"/>
    </location>
</feature>
<keyword evidence="1" id="KW-1133">Transmembrane helix</keyword>
<feature type="transmembrane region" description="Helical" evidence="1">
    <location>
        <begin position="383"/>
        <end position="403"/>
    </location>
</feature>
<evidence type="ECO:0000313" key="3">
    <source>
        <dbReference type="Proteomes" id="UP001368654"/>
    </source>
</evidence>
<feature type="transmembrane region" description="Helical" evidence="1">
    <location>
        <begin position="201"/>
        <end position="221"/>
    </location>
</feature>
<feature type="transmembrane region" description="Helical" evidence="1">
    <location>
        <begin position="111"/>
        <end position="131"/>
    </location>
</feature>
<organism evidence="2 3">
    <name type="scientific">Microbacterium marmarense</name>
    <dbReference type="NCBI Taxonomy" id="3122051"/>
    <lineage>
        <taxon>Bacteria</taxon>
        <taxon>Bacillati</taxon>
        <taxon>Actinomycetota</taxon>
        <taxon>Actinomycetes</taxon>
        <taxon>Micrococcales</taxon>
        <taxon>Microbacteriaceae</taxon>
        <taxon>Microbacterium</taxon>
    </lineage>
</organism>
<evidence type="ECO:0000313" key="2">
    <source>
        <dbReference type="EMBL" id="MEJ1156140.1"/>
    </source>
</evidence>
<keyword evidence="3" id="KW-1185">Reference proteome</keyword>
<dbReference type="EMBL" id="JBBDGL010000003">
    <property type="protein sequence ID" value="MEJ1156140.1"/>
    <property type="molecule type" value="Genomic_DNA"/>
</dbReference>
<proteinExistence type="predicted"/>